<dbReference type="GO" id="GO:0005524">
    <property type="term" value="F:ATP binding"/>
    <property type="evidence" value="ECO:0007669"/>
    <property type="project" value="UniProtKB-UniRule"/>
</dbReference>
<dbReference type="Pfam" id="PF18603">
    <property type="entry name" value="LAL_C2"/>
    <property type="match status" value="1"/>
</dbReference>
<dbReference type="InterPro" id="IPR011761">
    <property type="entry name" value="ATP-grasp"/>
</dbReference>
<evidence type="ECO:0000256" key="1">
    <source>
        <dbReference type="ARBA" id="ARBA00022598"/>
    </source>
</evidence>
<organism evidence="6">
    <name type="scientific">Thermogemmatispora argillosa</name>
    <dbReference type="NCBI Taxonomy" id="2045280"/>
    <lineage>
        <taxon>Bacteria</taxon>
        <taxon>Bacillati</taxon>
        <taxon>Chloroflexota</taxon>
        <taxon>Ktedonobacteria</taxon>
        <taxon>Thermogemmatisporales</taxon>
        <taxon>Thermogemmatisporaceae</taxon>
        <taxon>Thermogemmatispora</taxon>
    </lineage>
</organism>
<keyword evidence="3 4" id="KW-0067">ATP-binding</keyword>
<proteinExistence type="predicted"/>
<name>A0A455SWB7_9CHLR</name>
<feature type="domain" description="ATP-grasp" evidence="5">
    <location>
        <begin position="130"/>
        <end position="330"/>
    </location>
</feature>
<dbReference type="PROSITE" id="PS50975">
    <property type="entry name" value="ATP_GRASP"/>
    <property type="match status" value="1"/>
</dbReference>
<dbReference type="Pfam" id="PF13535">
    <property type="entry name" value="ATP-grasp_4"/>
    <property type="match status" value="1"/>
</dbReference>
<dbReference type="PANTHER" id="PTHR43585:SF2">
    <property type="entry name" value="ATP-GRASP ENZYME FSQD"/>
    <property type="match status" value="1"/>
</dbReference>
<dbReference type="EMBL" id="AP019377">
    <property type="protein sequence ID" value="BBH91866.1"/>
    <property type="molecule type" value="Genomic_DNA"/>
</dbReference>
<evidence type="ECO:0000256" key="4">
    <source>
        <dbReference type="PROSITE-ProRule" id="PRU00409"/>
    </source>
</evidence>
<keyword evidence="1" id="KW-0436">Ligase</keyword>
<gene>
    <name evidence="6" type="ORF">KTA_00650</name>
</gene>
<evidence type="ECO:0000256" key="2">
    <source>
        <dbReference type="ARBA" id="ARBA00022741"/>
    </source>
</evidence>
<dbReference type="InterPro" id="IPR052032">
    <property type="entry name" value="ATP-dep_AA_Ligase"/>
</dbReference>
<dbReference type="GO" id="GO:0016874">
    <property type="term" value="F:ligase activity"/>
    <property type="evidence" value="ECO:0007669"/>
    <property type="project" value="UniProtKB-KW"/>
</dbReference>
<protein>
    <submittedName>
        <fullName evidence="6">Phosphoribosylglycinamide synthetase</fullName>
    </submittedName>
</protein>
<dbReference type="InterPro" id="IPR041472">
    <property type="entry name" value="BL00235/CARNS1_N"/>
</dbReference>
<accession>A0A455SWB7</accession>
<dbReference type="AlphaFoldDB" id="A0A455SWB7"/>
<dbReference type="Pfam" id="PF18130">
    <property type="entry name" value="ATPgrasp_N"/>
    <property type="match status" value="1"/>
</dbReference>
<dbReference type="PANTHER" id="PTHR43585">
    <property type="entry name" value="FUMIPYRROLE BIOSYNTHESIS PROTEIN C"/>
    <property type="match status" value="1"/>
</dbReference>
<evidence type="ECO:0000256" key="3">
    <source>
        <dbReference type="ARBA" id="ARBA00022840"/>
    </source>
</evidence>
<dbReference type="Gene3D" id="3.40.50.20">
    <property type="match status" value="1"/>
</dbReference>
<dbReference type="SUPFAM" id="SSF56059">
    <property type="entry name" value="Glutathione synthetase ATP-binding domain-like"/>
    <property type="match status" value="1"/>
</dbReference>
<keyword evidence="2 4" id="KW-0547">Nucleotide-binding</keyword>
<sequence>MNSQSLQSLSLSQPQTEARKRVLLLMTPATYRGGAFASAARRLGLEVVVGLDTPSGLVASWPAEVLALDFKAPEEAVERIVSFARERPLQAVLSVDDSAVELAALASEALGLPCNAPAAAEAARDKYLMRQRMAAGGVPCPVFRHFPLTADPEACARMVSYPCVLKPRRLSGSRGVIRANTPAEFVSAFHRLKRILLTEGFDEQSTGFLVEDFIPGFEVALEGLLTGGRLQVLALFDKPDPLDGPFFEETIYVTPSRLPGAVQEAIRSCVERAAAAIGLREGPAHAELRVNEQGPWMLEIAGRSIGGLCSTILEFGAGMCLEELILRHALGLELPSLERRPEAAGVMMIPIPRAGILKGVYGVEEARQVPLITGVEITAPLNNPLVPLPEGASYLGFIFARGDSPAAVEQALRRAHGCLRFDIRRELPMLNAGLFPSTSPTGPGHP</sequence>
<evidence type="ECO:0000259" key="5">
    <source>
        <dbReference type="PROSITE" id="PS50975"/>
    </source>
</evidence>
<reference evidence="6" key="1">
    <citation type="submission" date="2018-12" db="EMBL/GenBank/DDBJ databases">
        <title>Novel natural products biosynthetic potential of the class Ktedonobacteria.</title>
        <authorList>
            <person name="Zheng Y."/>
            <person name="Saitou A."/>
            <person name="Wang C.M."/>
            <person name="Toyoda A."/>
            <person name="Minakuchi Y."/>
            <person name="Sekiguchi Y."/>
            <person name="Ueda K."/>
            <person name="Takano H."/>
            <person name="Sakai Y."/>
            <person name="Yokota A."/>
            <person name="Yabe S."/>
        </authorList>
    </citation>
    <scope>NUCLEOTIDE SEQUENCE</scope>
    <source>
        <strain evidence="6">A3-2</strain>
    </source>
</reference>
<dbReference type="GO" id="GO:0046872">
    <property type="term" value="F:metal ion binding"/>
    <property type="evidence" value="ECO:0007669"/>
    <property type="project" value="InterPro"/>
</dbReference>
<evidence type="ECO:0000313" key="6">
    <source>
        <dbReference type="EMBL" id="BBH91866.1"/>
    </source>
</evidence>
<dbReference type="InterPro" id="IPR040570">
    <property type="entry name" value="LAL_C2"/>
</dbReference>
<dbReference type="Gene3D" id="3.30.470.20">
    <property type="entry name" value="ATP-grasp fold, B domain"/>
    <property type="match status" value="1"/>
</dbReference>